<dbReference type="Gene3D" id="3.40.50.720">
    <property type="entry name" value="NAD(P)-binding Rossmann-like Domain"/>
    <property type="match status" value="1"/>
</dbReference>
<gene>
    <name evidence="2" type="ORF">DFR70_101497</name>
</gene>
<dbReference type="EMBL" id="QJKF01000001">
    <property type="protein sequence ID" value="PXX71076.1"/>
    <property type="molecule type" value="Genomic_DNA"/>
</dbReference>
<dbReference type="OrthoDB" id="3763081at2"/>
<dbReference type="InterPro" id="IPR016040">
    <property type="entry name" value="NAD(P)-bd_dom"/>
</dbReference>
<dbReference type="SUPFAM" id="SSF51735">
    <property type="entry name" value="NAD(P)-binding Rossmann-fold domains"/>
    <property type="match status" value="1"/>
</dbReference>
<evidence type="ECO:0000313" key="3">
    <source>
        <dbReference type="Proteomes" id="UP000247569"/>
    </source>
</evidence>
<dbReference type="Pfam" id="PF13460">
    <property type="entry name" value="NAD_binding_10"/>
    <property type="match status" value="1"/>
</dbReference>
<dbReference type="Proteomes" id="UP000247569">
    <property type="component" value="Unassembled WGS sequence"/>
</dbReference>
<evidence type="ECO:0000259" key="1">
    <source>
        <dbReference type="Pfam" id="PF13460"/>
    </source>
</evidence>
<dbReference type="CDD" id="cd05244">
    <property type="entry name" value="BVR-B_like_SDR_a"/>
    <property type="match status" value="1"/>
</dbReference>
<sequence length="222" mass="23270">MKLVVFGASGGVGQQVLEQAVAAGHDVTAVVRNAQKVAQFPVRVVTADVVEADPAVLVSAISGADAVLSAVGPANNAAAGVVSRATAAIIRAMDEAGVRRLIVVSAAPVRTTPSPGNPNPPKRDEGDGFFLKYVIYPIVKAVLKPQYADLALMEDALRASDLDWTAIRPVQLTDKPLTGDYRTALGENLPGGRYVSRADVAHCMLRALDWPRSIHQAVGMAN</sequence>
<dbReference type="GO" id="GO:0042602">
    <property type="term" value="F:riboflavin reductase (NADPH) activity"/>
    <property type="evidence" value="ECO:0007669"/>
    <property type="project" value="TreeGrafter"/>
</dbReference>
<evidence type="ECO:0000313" key="2">
    <source>
        <dbReference type="EMBL" id="PXX71076.1"/>
    </source>
</evidence>
<dbReference type="PANTHER" id="PTHR43355:SF2">
    <property type="entry name" value="FLAVIN REDUCTASE (NADPH)"/>
    <property type="match status" value="1"/>
</dbReference>
<name>A0A318KAE1_9NOCA</name>
<feature type="domain" description="NAD(P)-binding" evidence="1">
    <location>
        <begin position="7"/>
        <end position="209"/>
    </location>
</feature>
<dbReference type="AlphaFoldDB" id="A0A318KAE1"/>
<dbReference type="GO" id="GO:0004074">
    <property type="term" value="F:biliverdin reductase [NAD(P)H] activity"/>
    <property type="evidence" value="ECO:0007669"/>
    <property type="project" value="TreeGrafter"/>
</dbReference>
<organism evidence="2 3">
    <name type="scientific">Nocardia tenerifensis</name>
    <dbReference type="NCBI Taxonomy" id="228006"/>
    <lineage>
        <taxon>Bacteria</taxon>
        <taxon>Bacillati</taxon>
        <taxon>Actinomycetota</taxon>
        <taxon>Actinomycetes</taxon>
        <taxon>Mycobacteriales</taxon>
        <taxon>Nocardiaceae</taxon>
        <taxon>Nocardia</taxon>
    </lineage>
</organism>
<comment type="caution">
    <text evidence="2">The sequence shown here is derived from an EMBL/GenBank/DDBJ whole genome shotgun (WGS) entry which is preliminary data.</text>
</comment>
<accession>A0A318KAE1</accession>
<keyword evidence="3" id="KW-1185">Reference proteome</keyword>
<dbReference type="RefSeq" id="WP_040735391.1">
    <property type="nucleotide sequence ID" value="NZ_QJKF01000001.1"/>
</dbReference>
<reference evidence="2 3" key="1">
    <citation type="submission" date="2018-05" db="EMBL/GenBank/DDBJ databases">
        <title>Genomic Encyclopedia of Type Strains, Phase IV (KMG-IV): sequencing the most valuable type-strain genomes for metagenomic binning, comparative biology and taxonomic classification.</title>
        <authorList>
            <person name="Goeker M."/>
        </authorList>
    </citation>
    <scope>NUCLEOTIDE SEQUENCE [LARGE SCALE GENOMIC DNA]</scope>
    <source>
        <strain evidence="2 3">DSM 44704</strain>
    </source>
</reference>
<dbReference type="PANTHER" id="PTHR43355">
    <property type="entry name" value="FLAVIN REDUCTASE (NADPH)"/>
    <property type="match status" value="1"/>
</dbReference>
<dbReference type="InterPro" id="IPR036291">
    <property type="entry name" value="NAD(P)-bd_dom_sf"/>
</dbReference>
<protein>
    <submittedName>
        <fullName evidence="2">Putative NADH-flavin reductase</fullName>
    </submittedName>
</protein>
<proteinExistence type="predicted"/>
<dbReference type="InterPro" id="IPR051606">
    <property type="entry name" value="Polyketide_Oxido-like"/>
</dbReference>